<evidence type="ECO:0000256" key="1">
    <source>
        <dbReference type="ARBA" id="ARBA00008842"/>
    </source>
</evidence>
<dbReference type="InterPro" id="IPR000648">
    <property type="entry name" value="Oxysterol-bd"/>
</dbReference>
<evidence type="ECO:0000313" key="5">
    <source>
        <dbReference type="Proteomes" id="UP000187283"/>
    </source>
</evidence>
<dbReference type="GO" id="GO:0032934">
    <property type="term" value="F:sterol binding"/>
    <property type="evidence" value="ECO:0007669"/>
    <property type="project" value="TreeGrafter"/>
</dbReference>
<feature type="region of interest" description="Disordered" evidence="3">
    <location>
        <begin position="144"/>
        <end position="194"/>
    </location>
</feature>
<evidence type="ECO:0000313" key="4">
    <source>
        <dbReference type="EMBL" id="OMJ18444.1"/>
    </source>
</evidence>
<dbReference type="Proteomes" id="UP000187283">
    <property type="component" value="Unassembled WGS sequence"/>
</dbReference>
<feature type="compositionally biased region" description="Polar residues" evidence="3">
    <location>
        <begin position="144"/>
        <end position="179"/>
    </location>
</feature>
<dbReference type="PANTHER" id="PTHR10972:SF212">
    <property type="entry name" value="OXYSTEROL-BINDING PROTEIN-LIKE PROTEIN 1"/>
    <property type="match status" value="1"/>
</dbReference>
<proteinExistence type="inferred from homology"/>
<sequence>MFKSKKAIKSEASPDKSNSIDMAPQSATPTEVVSINNDQSKVMGMLSILRKLIGVKDLINLRLSLPTQLLDPISNLEFWGYMDQPDYFIRIPENDDPVERLIDVIRWWVVKDYKYSNGKIVKPFNSVLGEQFFCKWKVADQGKAQTSSKKTSDTPNSNLSSQVPSMNDDSSSKQPSQVPSISDDPSSLDNSNSQSSENDIFVEYITEQVSHHPPVSAYVYRCPQKQIVASGLDHISAKFSGLSATIKSGSWTKGIFLTLGSRDNEEYLCTHADANIVGWLTNSLKLVVTGSIRISCPKNKIAAILDFSEKNWYGKISDVVDGRIFNYNPDTDDISTWTSKTIPQANKIIATISGQWNAESFVSFTKNPKPVLLLDMRSASITPKYVKPLEDQSEYESRKVWGSVAELMIKKDYSSATKKKIEVEEYQRKLASERKEKGEPFVPRLFVNDFEDGKPRLLENAVINI</sequence>
<evidence type="ECO:0000256" key="3">
    <source>
        <dbReference type="SAM" id="MobiDB-lite"/>
    </source>
</evidence>
<dbReference type="InterPro" id="IPR018494">
    <property type="entry name" value="Oxysterol-bd_CS"/>
</dbReference>
<organism evidence="4 5">
    <name type="scientific">Smittium culicis</name>
    <dbReference type="NCBI Taxonomy" id="133412"/>
    <lineage>
        <taxon>Eukaryota</taxon>
        <taxon>Fungi</taxon>
        <taxon>Fungi incertae sedis</taxon>
        <taxon>Zoopagomycota</taxon>
        <taxon>Kickxellomycotina</taxon>
        <taxon>Harpellomycetes</taxon>
        <taxon>Harpellales</taxon>
        <taxon>Legeriomycetaceae</taxon>
        <taxon>Smittium</taxon>
    </lineage>
</organism>
<dbReference type="GO" id="GO:0016020">
    <property type="term" value="C:membrane"/>
    <property type="evidence" value="ECO:0007669"/>
    <property type="project" value="TreeGrafter"/>
</dbReference>
<dbReference type="GO" id="GO:0005829">
    <property type="term" value="C:cytosol"/>
    <property type="evidence" value="ECO:0007669"/>
    <property type="project" value="TreeGrafter"/>
</dbReference>
<evidence type="ECO:0000256" key="2">
    <source>
        <dbReference type="RuleBase" id="RU003844"/>
    </source>
</evidence>
<gene>
    <name evidence="4" type="ORF">AYI70_g5351</name>
</gene>
<protein>
    <submittedName>
        <fullName evidence="4">Oxysterol-binding protein-like protein 1</fullName>
    </submittedName>
</protein>
<dbReference type="AlphaFoldDB" id="A0A1R1XUZ5"/>
<dbReference type="PROSITE" id="PS01013">
    <property type="entry name" value="OSBP"/>
    <property type="match status" value="1"/>
</dbReference>
<feature type="compositionally biased region" description="Polar residues" evidence="3">
    <location>
        <begin position="15"/>
        <end position="25"/>
    </location>
</feature>
<dbReference type="OrthoDB" id="48057at2759"/>
<keyword evidence="5" id="KW-1185">Reference proteome</keyword>
<dbReference type="Gene3D" id="3.30.70.3490">
    <property type="match status" value="1"/>
</dbReference>
<dbReference type="STRING" id="133412.A0A1R1XUZ5"/>
<dbReference type="EMBL" id="LSSN01001746">
    <property type="protein sequence ID" value="OMJ18444.1"/>
    <property type="molecule type" value="Genomic_DNA"/>
</dbReference>
<accession>A0A1R1XUZ5</accession>
<dbReference type="PANTHER" id="PTHR10972">
    <property type="entry name" value="OXYSTEROL-BINDING PROTEIN-RELATED"/>
    <property type="match status" value="1"/>
</dbReference>
<dbReference type="InterPro" id="IPR037239">
    <property type="entry name" value="OSBP_sf"/>
</dbReference>
<name>A0A1R1XUZ5_9FUNG</name>
<dbReference type="SUPFAM" id="SSF144000">
    <property type="entry name" value="Oxysterol-binding protein-like"/>
    <property type="match status" value="1"/>
</dbReference>
<dbReference type="Pfam" id="PF01237">
    <property type="entry name" value="Oxysterol_BP"/>
    <property type="match status" value="1"/>
</dbReference>
<reference evidence="4 5" key="1">
    <citation type="submission" date="2017-01" db="EMBL/GenBank/DDBJ databases">
        <authorList>
            <person name="Mah S.A."/>
            <person name="Swanson W.J."/>
            <person name="Moy G.W."/>
            <person name="Vacquier V.D."/>
        </authorList>
    </citation>
    <scope>NUCLEOTIDE SEQUENCE [LARGE SCALE GENOMIC DNA]</scope>
    <source>
        <strain evidence="4 5">GSMNP</strain>
    </source>
</reference>
<dbReference type="Gene3D" id="2.40.160.120">
    <property type="match status" value="1"/>
</dbReference>
<comment type="similarity">
    <text evidence="1 2">Belongs to the OSBP family.</text>
</comment>
<feature type="region of interest" description="Disordered" evidence="3">
    <location>
        <begin position="1"/>
        <end position="25"/>
    </location>
</feature>
<comment type="caution">
    <text evidence="4">The sequence shown here is derived from an EMBL/GenBank/DDBJ whole genome shotgun (WGS) entry which is preliminary data.</text>
</comment>
<feature type="compositionally biased region" description="Low complexity" evidence="3">
    <location>
        <begin position="180"/>
        <end position="194"/>
    </location>
</feature>